<feature type="transmembrane region" description="Helical" evidence="2">
    <location>
        <begin position="20"/>
        <end position="40"/>
    </location>
</feature>
<dbReference type="Pfam" id="PF00553">
    <property type="entry name" value="CBM_2"/>
    <property type="match status" value="1"/>
</dbReference>
<evidence type="ECO:0000256" key="2">
    <source>
        <dbReference type="SAM" id="Phobius"/>
    </source>
</evidence>
<accession>A0A316FEG0</accession>
<organism evidence="4 5">
    <name type="scientific">Actinoplanes xinjiangensis</name>
    <dbReference type="NCBI Taxonomy" id="512350"/>
    <lineage>
        <taxon>Bacteria</taxon>
        <taxon>Bacillati</taxon>
        <taxon>Actinomycetota</taxon>
        <taxon>Actinomycetes</taxon>
        <taxon>Micromonosporales</taxon>
        <taxon>Micromonosporaceae</taxon>
        <taxon>Actinoplanes</taxon>
    </lineage>
</organism>
<protein>
    <submittedName>
        <fullName evidence="4">Cellulose binding domain-containing protein</fullName>
    </submittedName>
</protein>
<dbReference type="SMART" id="SM00637">
    <property type="entry name" value="CBD_II"/>
    <property type="match status" value="1"/>
</dbReference>
<gene>
    <name evidence="4" type="ORF">BC793_11023</name>
</gene>
<dbReference type="Proteomes" id="UP000245697">
    <property type="component" value="Unassembled WGS sequence"/>
</dbReference>
<comment type="caution">
    <text evidence="4">The sequence shown here is derived from an EMBL/GenBank/DDBJ whole genome shotgun (WGS) entry which is preliminary data.</text>
</comment>
<keyword evidence="2" id="KW-0812">Transmembrane</keyword>
<dbReference type="EMBL" id="QGGR01000010">
    <property type="protein sequence ID" value="PWK46036.1"/>
    <property type="molecule type" value="Genomic_DNA"/>
</dbReference>
<dbReference type="GO" id="GO:0005975">
    <property type="term" value="P:carbohydrate metabolic process"/>
    <property type="evidence" value="ECO:0007669"/>
    <property type="project" value="InterPro"/>
</dbReference>
<feature type="compositionally biased region" description="Low complexity" evidence="1">
    <location>
        <begin position="71"/>
        <end position="129"/>
    </location>
</feature>
<keyword evidence="2" id="KW-0472">Membrane</keyword>
<keyword evidence="5" id="KW-1185">Reference proteome</keyword>
<dbReference type="GO" id="GO:0030247">
    <property type="term" value="F:polysaccharide binding"/>
    <property type="evidence" value="ECO:0007669"/>
    <property type="project" value="UniProtKB-UniRule"/>
</dbReference>
<dbReference type="OrthoDB" id="3297112at2"/>
<dbReference type="AlphaFoldDB" id="A0A316FEG0"/>
<dbReference type="SUPFAM" id="SSF49384">
    <property type="entry name" value="Carbohydrate-binding domain"/>
    <property type="match status" value="1"/>
</dbReference>
<proteinExistence type="predicted"/>
<keyword evidence="2" id="KW-1133">Transmembrane helix</keyword>
<dbReference type="GO" id="GO:0004553">
    <property type="term" value="F:hydrolase activity, hydrolyzing O-glycosyl compounds"/>
    <property type="evidence" value="ECO:0007669"/>
    <property type="project" value="InterPro"/>
</dbReference>
<reference evidence="4 5" key="1">
    <citation type="submission" date="2018-05" db="EMBL/GenBank/DDBJ databases">
        <title>Genomic Encyclopedia of Archaeal and Bacterial Type Strains, Phase II (KMG-II): from individual species to whole genera.</title>
        <authorList>
            <person name="Goeker M."/>
        </authorList>
    </citation>
    <scope>NUCLEOTIDE SEQUENCE [LARGE SCALE GENOMIC DNA]</scope>
    <source>
        <strain evidence="4 5">DSM 45184</strain>
    </source>
</reference>
<evidence type="ECO:0000259" key="3">
    <source>
        <dbReference type="PROSITE" id="PS51173"/>
    </source>
</evidence>
<evidence type="ECO:0000313" key="5">
    <source>
        <dbReference type="Proteomes" id="UP000245697"/>
    </source>
</evidence>
<feature type="domain" description="CBM2" evidence="3">
    <location>
        <begin position="129"/>
        <end position="237"/>
    </location>
</feature>
<dbReference type="InterPro" id="IPR008965">
    <property type="entry name" value="CBM2/CBM3_carb-bd_dom_sf"/>
</dbReference>
<name>A0A316FEG0_9ACTN</name>
<dbReference type="Gene3D" id="2.60.40.290">
    <property type="match status" value="1"/>
</dbReference>
<feature type="region of interest" description="Disordered" evidence="1">
    <location>
        <begin position="71"/>
        <end position="133"/>
    </location>
</feature>
<dbReference type="RefSeq" id="WP_109595345.1">
    <property type="nucleotide sequence ID" value="NZ_BONA01000055.1"/>
</dbReference>
<evidence type="ECO:0000256" key="1">
    <source>
        <dbReference type="SAM" id="MobiDB-lite"/>
    </source>
</evidence>
<sequence>MRENHPLAKHAIRQFILARLVLGSAATILLALVVWVAVVAGGSGGSGDPLLVQPTADLQAAAGSLPAAAPSAESATVTPSVTPSAGASGSASPSPSAPASASASPSVKPRPSKSASRTPSASPSRAASPTPTPDVFAATYSTSANWRDGFIAAVRIVNNGSTPRDWSVTLTYPSSAGIEVRGAWNATAGVSGNTVTLRGKSLAGGGSITVGFQGTKDIGDAVKPVTCSVSGGSCRMS</sequence>
<evidence type="ECO:0000313" key="4">
    <source>
        <dbReference type="EMBL" id="PWK46036.1"/>
    </source>
</evidence>
<dbReference type="InterPro" id="IPR001919">
    <property type="entry name" value="CBD2"/>
</dbReference>
<dbReference type="PROSITE" id="PS51173">
    <property type="entry name" value="CBM2"/>
    <property type="match status" value="1"/>
</dbReference>
<dbReference type="InterPro" id="IPR012291">
    <property type="entry name" value="CBM2_carb-bd_dom_sf"/>
</dbReference>